<gene>
    <name evidence="2" type="ORF">OW157_00840</name>
</gene>
<dbReference type="SUPFAM" id="SSF52540">
    <property type="entry name" value="P-loop containing nucleoside triphosphate hydrolases"/>
    <property type="match status" value="2"/>
</dbReference>
<proteinExistence type="predicted"/>
<name>A0A9X3JEP5_9LACT</name>
<dbReference type="InterPro" id="IPR027417">
    <property type="entry name" value="P-loop_NTPase"/>
</dbReference>
<dbReference type="RefSeq" id="WP_268751439.1">
    <property type="nucleotide sequence ID" value="NZ_JAPRFQ010000001.1"/>
</dbReference>
<organism evidence="2 3">
    <name type="scientific">Aerococcus kribbianus</name>
    <dbReference type="NCBI Taxonomy" id="2999064"/>
    <lineage>
        <taxon>Bacteria</taxon>
        <taxon>Bacillati</taxon>
        <taxon>Bacillota</taxon>
        <taxon>Bacilli</taxon>
        <taxon>Lactobacillales</taxon>
        <taxon>Aerococcaceae</taxon>
        <taxon>Aerococcus</taxon>
    </lineage>
</organism>
<dbReference type="Gene3D" id="3.40.50.300">
    <property type="entry name" value="P-loop containing nucleotide triphosphate hydrolases"/>
    <property type="match status" value="2"/>
</dbReference>
<sequence length="489" mass="57907">MLPSKKVKRYEISEELSDKKRSELGEAFAKVHRQLQETDKSMLVIVDGWESSGKGFLLKDLTRELDPKYFEVEVFEESGVDDSKFPYLRRFFRRAPRKGQIMFFDRSFYYDLFHSLDLSGKRLEHIINDISFVERALHDDDTLIVKFFIHQSKSEMANRIASLEQDDYRDVLLDDSDYDQLKHYKDYFKHFSEILNRTNFAHSPWHILYTDGKKDQSRLALATCIDELEKWLAADLERPLPQLEDLSKQTPPLSTLDLSLTISESDYHDIKDALQEEAADLLYQAYREDKGVIIAYEGTDAAGKGGNIERLTRLMDPRGYDVATVAAPNEEEDSHHYLWRFYRDFPSQGRMTIFDRSWYGRVLVEAIEGFTPDYRTQEAYAEINQMEHNLTHQGYLVLKYLIIIDEDEQYDRFMGREKNPDKQYKITDEDWRNREKFSDYVEAMNEMFLRTSTDHAPWLLVPGNDKRYARIMVLKDFIKRMRDFLAEEE</sequence>
<evidence type="ECO:0000313" key="2">
    <source>
        <dbReference type="EMBL" id="MCZ0725111.1"/>
    </source>
</evidence>
<comment type="caution">
    <text evidence="2">The sequence shown here is derived from an EMBL/GenBank/DDBJ whole genome shotgun (WGS) entry which is preliminary data.</text>
</comment>
<evidence type="ECO:0000313" key="3">
    <source>
        <dbReference type="Proteomes" id="UP001146670"/>
    </source>
</evidence>
<keyword evidence="3" id="KW-1185">Reference proteome</keyword>
<feature type="domain" description="Polyphosphate kinase-2-related" evidence="1">
    <location>
        <begin position="14"/>
        <end position="225"/>
    </location>
</feature>
<dbReference type="InterPro" id="IPR022488">
    <property type="entry name" value="PPK2-related"/>
</dbReference>
<dbReference type="AlphaFoldDB" id="A0A9X3JEP5"/>
<dbReference type="PANTHER" id="PTHR34383:SF3">
    <property type="entry name" value="POLYPHOSPHATE:AMP PHOSPHOTRANSFERASE"/>
    <property type="match status" value="1"/>
</dbReference>
<protein>
    <submittedName>
        <fullName evidence="2">Phosphate:AMP phosphotransferase</fullName>
    </submittedName>
</protein>
<dbReference type="Pfam" id="PF03976">
    <property type="entry name" value="PPK2"/>
    <property type="match status" value="2"/>
</dbReference>
<reference evidence="2" key="1">
    <citation type="submission" date="2022-12" db="EMBL/GenBank/DDBJ databases">
        <title>Description and comparative metabolic analysis of Aerococcus sp. nov., isolated from the feces of a pig.</title>
        <authorList>
            <person name="Chang Y.-H."/>
        </authorList>
    </citation>
    <scope>NUCLEOTIDE SEQUENCE</scope>
    <source>
        <strain evidence="2">YH-aer222</strain>
    </source>
</reference>
<accession>A0A9X3JEP5</accession>
<evidence type="ECO:0000259" key="1">
    <source>
        <dbReference type="Pfam" id="PF03976"/>
    </source>
</evidence>
<feature type="domain" description="Polyphosphate kinase-2-related" evidence="1">
    <location>
        <begin position="262"/>
        <end position="482"/>
    </location>
</feature>
<dbReference type="EMBL" id="JAPRFR010000001">
    <property type="protein sequence ID" value="MCZ0725111.1"/>
    <property type="molecule type" value="Genomic_DNA"/>
</dbReference>
<dbReference type="PANTHER" id="PTHR34383">
    <property type="entry name" value="POLYPHOSPHATE:AMP PHOSPHOTRANSFERASE-RELATED"/>
    <property type="match status" value="1"/>
</dbReference>
<dbReference type="Proteomes" id="UP001146670">
    <property type="component" value="Unassembled WGS sequence"/>
</dbReference>